<dbReference type="Pfam" id="PF04583">
    <property type="entry name" value="Baculo_p74"/>
    <property type="match status" value="1"/>
</dbReference>
<name>A0A6M9U068_9VIRU</name>
<dbReference type="InterPro" id="IPR013613">
    <property type="entry name" value="Baculo_p74_N"/>
</dbReference>
<keyword evidence="1" id="KW-0812">Transmembrane</keyword>
<dbReference type="Pfam" id="PF08404">
    <property type="entry name" value="Baculo_p74_N"/>
    <property type="match status" value="1"/>
</dbReference>
<gene>
    <name evidence="3" type="primary">P74-like</name>
</gene>
<proteinExistence type="predicted"/>
<accession>A0A6M9U068</accession>
<feature type="domain" description="Baculoviridae p74 N-terminal" evidence="2">
    <location>
        <begin position="26"/>
        <end position="294"/>
    </location>
</feature>
<dbReference type="InterPro" id="IPR007663">
    <property type="entry name" value="Baculo_p74"/>
</dbReference>
<feature type="transmembrane region" description="Helical" evidence="1">
    <location>
        <begin position="714"/>
        <end position="735"/>
    </location>
</feature>
<feature type="transmembrane region" description="Helical" evidence="1">
    <location>
        <begin position="741"/>
        <end position="760"/>
    </location>
</feature>
<organism evidence="3">
    <name type="scientific">Drosophila-associated filamentous virus</name>
    <dbReference type="NCBI Taxonomy" id="2743186"/>
    <lineage>
        <taxon>Viruses</taxon>
    </lineage>
</organism>
<keyword evidence="1" id="KW-0472">Membrane</keyword>
<feature type="transmembrane region" description="Helical" evidence="1">
    <location>
        <begin position="470"/>
        <end position="491"/>
    </location>
</feature>
<protein>
    <submittedName>
        <fullName evidence="3">P74-like protein</fullName>
    </submittedName>
</protein>
<evidence type="ECO:0000313" key="3">
    <source>
        <dbReference type="EMBL" id="QKN22456.1"/>
    </source>
</evidence>
<dbReference type="GO" id="GO:0019058">
    <property type="term" value="P:viral life cycle"/>
    <property type="evidence" value="ECO:0007669"/>
    <property type="project" value="InterPro"/>
</dbReference>
<sequence>MSNVIKDDLVYPDLNNYNDALAHHHERNKLEMFNWYLRKYTHLFSHVFVEIHPHRELMKSNADFKDNLIYVRLKASPEFCRKMRCNQAYPRGQICTAKDTTVRIFKSGDSDVTACENACRIFEHVKTPVTGWSKRCEVCMQHNQAIYSQGIDDYNRVSKHTTPHFDTIGTGYDVDNENYIDANGNETMHFKLNKYYCNDFDLTQIDAQNCGHSTGEKVASFFIGTSIYELGKYFINETIHGESIYTVKNPNVSEISKSTKKQVKDDEINWNTVNTSFAFYINPNVKLGDLGFDFSTNMHMFWTTEHDDFGGGLKEPLIFYRNVPAAHHDGVHVKIPRQFRIDKTTGRRTIDEFEYLNITPVILNYNDVATHSSPLATTTSAKVLHVVHEVVQVTFNIATAIVVQKCAVYILKNIVPVVMKAIGARIGKTLNRVLLLRIIGMTVKNIVSRVVTQSISKLLFGLLASFCKNLWRGVSIALIVAFVVDLVLGYVDVLDKKYLGNQSVIDDLSELSLNFNQQFGSYKMSEFSPIAFIILDENEQNIALMYDQKRRSESEKTFQANASDKENAEIYKQFLNENAEKMLKNHDPSSGGGGGSTTPQRHMYYKKLKVPKNANLSISPDAIVKYDNTTSTAINIAEYLMKLKLNSTGQKITMHETKKFHVDLDSLHAEIQETNDKLLPSLMQHFQRNVARGYVLNDIEYSKKYNRANTLQKGLMIFSINIPIIIAIGLLKIYNSPITTSYMYMLVVLSVILILYMSLLNDSEYMPVE</sequence>
<evidence type="ECO:0000256" key="1">
    <source>
        <dbReference type="SAM" id="Phobius"/>
    </source>
</evidence>
<keyword evidence="1" id="KW-1133">Transmembrane helix</keyword>
<evidence type="ECO:0000259" key="2">
    <source>
        <dbReference type="Pfam" id="PF08404"/>
    </source>
</evidence>
<dbReference type="EMBL" id="MT496832">
    <property type="protein sequence ID" value="QKN22456.1"/>
    <property type="molecule type" value="Genomic_DNA"/>
</dbReference>
<reference evidence="3" key="1">
    <citation type="journal article" date="2021" name="Virus">
        <title>The discovery, distribution and diversity of DNA viruses associated with Drosophila melanogaster in Europe.</title>
        <authorList>
            <person name="Wallace M.A."/>
            <person name="Coffman K.A."/>
            <person name="Gilbert C."/>
            <person name="Ravindran S."/>
            <person name="Albery G.F."/>
            <person name="Abbott J."/>
            <person name="Argyridou E."/>
            <person name="Bellosta P."/>
            <person name="Betancourt A.J."/>
            <person name="Colinet H."/>
            <person name="Eric K."/>
            <person name="Glaser-Schmitt A."/>
            <person name="Grath S."/>
            <person name="Jelic M."/>
            <person name="Kankare M."/>
            <person name="Kozeretska I."/>
            <person name="Loeschcke V."/>
            <person name="Montchamp-Moreau C."/>
            <person name="Ometto L."/>
            <person name="Onder B.S."/>
            <person name="Orengo D.J."/>
            <person name="Parsch J."/>
            <person name="Pascual M."/>
            <person name="Patenkovic A."/>
            <person name="Puerma E."/>
            <person name="Ritchie M.G."/>
            <person name="Rota-Stabelli O."/>
            <person name="Schou M.F."/>
            <person name="Serga S.V."/>
            <person name="Stamenkovic-Radak M."/>
            <person name="Tanaskovic M."/>
            <person name="Veselinovic M.S."/>
            <person name="Vieira J."/>
            <person name="Vieira C.P."/>
            <person name="Kapun M."/>
            <person name="Flatt T."/>
            <person name="Gonzalez J."/>
            <person name="Staubach F."/>
            <person name="Obbard D.J."/>
        </authorList>
    </citation>
    <scope>NUCLEOTIDE SEQUENCE</scope>
    <source>
        <strain evidence="3">Filamentous_ES_Gim_15_30_pool</strain>
    </source>
</reference>